<keyword evidence="2" id="KW-1185">Reference proteome</keyword>
<name>A0ABQ7C4K9_BRACR</name>
<sequence length="92" mass="10249">MKDPVAWAQHNQPLILSVGSVWPLELGRVLLLPLIPENNLKDQVKLEIRVSRMVNGSLDGSTKEMIGLEIRVSRMVNGSLDGSTKEMIGWEI</sequence>
<protein>
    <submittedName>
        <fullName evidence="1">Uncharacterized protein</fullName>
    </submittedName>
</protein>
<evidence type="ECO:0000313" key="2">
    <source>
        <dbReference type="Proteomes" id="UP000266723"/>
    </source>
</evidence>
<evidence type="ECO:0000313" key="1">
    <source>
        <dbReference type="EMBL" id="KAF3547120.1"/>
    </source>
</evidence>
<reference evidence="1 2" key="1">
    <citation type="journal article" date="2020" name="BMC Genomics">
        <title>Intraspecific diversification of the crop wild relative Brassica cretica Lam. using demographic model selection.</title>
        <authorList>
            <person name="Kioukis A."/>
            <person name="Michalopoulou V.A."/>
            <person name="Briers L."/>
            <person name="Pirintsos S."/>
            <person name="Studholme D.J."/>
            <person name="Pavlidis P."/>
            <person name="Sarris P.F."/>
        </authorList>
    </citation>
    <scope>NUCLEOTIDE SEQUENCE [LARGE SCALE GENOMIC DNA]</scope>
    <source>
        <strain evidence="2">cv. PFS-1207/04</strain>
    </source>
</reference>
<dbReference type="Proteomes" id="UP000266723">
    <property type="component" value="Unassembled WGS sequence"/>
</dbReference>
<organism evidence="1 2">
    <name type="scientific">Brassica cretica</name>
    <name type="common">Mustard</name>
    <dbReference type="NCBI Taxonomy" id="69181"/>
    <lineage>
        <taxon>Eukaryota</taxon>
        <taxon>Viridiplantae</taxon>
        <taxon>Streptophyta</taxon>
        <taxon>Embryophyta</taxon>
        <taxon>Tracheophyta</taxon>
        <taxon>Spermatophyta</taxon>
        <taxon>Magnoliopsida</taxon>
        <taxon>eudicotyledons</taxon>
        <taxon>Gunneridae</taxon>
        <taxon>Pentapetalae</taxon>
        <taxon>rosids</taxon>
        <taxon>malvids</taxon>
        <taxon>Brassicales</taxon>
        <taxon>Brassicaceae</taxon>
        <taxon>Brassiceae</taxon>
        <taxon>Brassica</taxon>
    </lineage>
</organism>
<gene>
    <name evidence="1" type="ORF">DY000_02007731</name>
</gene>
<comment type="caution">
    <text evidence="1">The sequence shown here is derived from an EMBL/GenBank/DDBJ whole genome shotgun (WGS) entry which is preliminary data.</text>
</comment>
<accession>A0ABQ7C4K9</accession>
<dbReference type="EMBL" id="QGKV02000832">
    <property type="protein sequence ID" value="KAF3547120.1"/>
    <property type="molecule type" value="Genomic_DNA"/>
</dbReference>
<proteinExistence type="predicted"/>